<dbReference type="Proteomes" id="UP000092993">
    <property type="component" value="Unassembled WGS sequence"/>
</dbReference>
<organism evidence="2 3">
    <name type="scientific">Grifola frondosa</name>
    <name type="common">Maitake</name>
    <name type="synonym">Polyporus frondosus</name>
    <dbReference type="NCBI Taxonomy" id="5627"/>
    <lineage>
        <taxon>Eukaryota</taxon>
        <taxon>Fungi</taxon>
        <taxon>Dikarya</taxon>
        <taxon>Basidiomycota</taxon>
        <taxon>Agaricomycotina</taxon>
        <taxon>Agaricomycetes</taxon>
        <taxon>Polyporales</taxon>
        <taxon>Grifolaceae</taxon>
        <taxon>Grifola</taxon>
    </lineage>
</organism>
<gene>
    <name evidence="2" type="ORF">A0H81_11391</name>
</gene>
<accession>A0A1C7LWE4</accession>
<dbReference type="EMBL" id="LUGG01000019">
    <property type="protein sequence ID" value="OBZ68858.1"/>
    <property type="molecule type" value="Genomic_DNA"/>
</dbReference>
<comment type="caution">
    <text evidence="2">The sequence shown here is derived from an EMBL/GenBank/DDBJ whole genome shotgun (WGS) entry which is preliminary data.</text>
</comment>
<proteinExistence type="predicted"/>
<evidence type="ECO:0000313" key="3">
    <source>
        <dbReference type="Proteomes" id="UP000092993"/>
    </source>
</evidence>
<keyword evidence="3" id="KW-1185">Reference proteome</keyword>
<dbReference type="AlphaFoldDB" id="A0A1C7LWE4"/>
<reference evidence="2 3" key="1">
    <citation type="submission" date="2016-03" db="EMBL/GenBank/DDBJ databases">
        <title>Whole genome sequencing of Grifola frondosa 9006-11.</title>
        <authorList>
            <person name="Min B."/>
            <person name="Park H."/>
            <person name="Kim J.-G."/>
            <person name="Cho H."/>
            <person name="Oh Y.-L."/>
            <person name="Kong W.-S."/>
            <person name="Choi I.-G."/>
        </authorList>
    </citation>
    <scope>NUCLEOTIDE SEQUENCE [LARGE SCALE GENOMIC DNA]</scope>
    <source>
        <strain evidence="2 3">9006-11</strain>
    </source>
</reference>
<sequence>MSNHLSPNPRRITELERSNIHRPLSRLPHLMPGTYRHKYDTPSRTAGASRLSRPQHDSQKWSVDGACDCARSAILPGKLWVNRSLAPYVLASLPWLALRPFLGPLAFPGSAVRRCRPRFVFSLALAPST</sequence>
<name>A0A1C7LWE4_GRIFR</name>
<protein>
    <submittedName>
        <fullName evidence="2">Uncharacterized protein</fullName>
    </submittedName>
</protein>
<feature type="region of interest" description="Disordered" evidence="1">
    <location>
        <begin position="23"/>
        <end position="60"/>
    </location>
</feature>
<evidence type="ECO:0000313" key="2">
    <source>
        <dbReference type="EMBL" id="OBZ68858.1"/>
    </source>
</evidence>
<evidence type="ECO:0000256" key="1">
    <source>
        <dbReference type="SAM" id="MobiDB-lite"/>
    </source>
</evidence>